<dbReference type="Gene3D" id="2.150.10.10">
    <property type="entry name" value="Serralysin-like metalloprotease, C-terminal"/>
    <property type="match status" value="4"/>
</dbReference>
<feature type="region of interest" description="Disordered" evidence="3">
    <location>
        <begin position="200"/>
        <end position="234"/>
    </location>
</feature>
<evidence type="ECO:0000313" key="4">
    <source>
        <dbReference type="EMBL" id="NVO24379.1"/>
    </source>
</evidence>
<dbReference type="InterPro" id="IPR011049">
    <property type="entry name" value="Serralysin-like_metalloprot_C"/>
</dbReference>
<gene>
    <name evidence="4" type="ORF">HJ536_13515</name>
</gene>
<dbReference type="AlphaFoldDB" id="A0A850QE06"/>
<evidence type="ECO:0000313" key="5">
    <source>
        <dbReference type="Proteomes" id="UP000592216"/>
    </source>
</evidence>
<dbReference type="PRINTS" id="PR00313">
    <property type="entry name" value="CABNDNGRPT"/>
</dbReference>
<protein>
    <submittedName>
        <fullName evidence="4">Calcium-binding protein</fullName>
    </submittedName>
</protein>
<evidence type="ECO:0000256" key="3">
    <source>
        <dbReference type="SAM" id="MobiDB-lite"/>
    </source>
</evidence>
<reference evidence="4 5" key="1">
    <citation type="submission" date="2020-04" db="EMBL/GenBank/DDBJ databases">
        <title>Donghicola sp., a member of the Rhodobacteraceae family isolated from mangrove forest in Thailand.</title>
        <authorList>
            <person name="Charoenyingcharoen P."/>
            <person name="Yukphan P."/>
        </authorList>
    </citation>
    <scope>NUCLEOTIDE SEQUENCE [LARGE SCALE GENOMIC DNA]</scope>
    <source>
        <strain evidence="4 5">B5-SW-15</strain>
    </source>
</reference>
<evidence type="ECO:0000256" key="1">
    <source>
        <dbReference type="ARBA" id="ARBA00004613"/>
    </source>
</evidence>
<dbReference type="GO" id="GO:0005576">
    <property type="term" value="C:extracellular region"/>
    <property type="evidence" value="ECO:0007669"/>
    <property type="project" value="UniProtKB-SubCell"/>
</dbReference>
<dbReference type="InterPro" id="IPR018511">
    <property type="entry name" value="Hemolysin-typ_Ca-bd_CS"/>
</dbReference>
<dbReference type="PANTHER" id="PTHR38340:SF1">
    <property type="entry name" value="S-LAYER PROTEIN"/>
    <property type="match status" value="1"/>
</dbReference>
<accession>A0A850QE06</accession>
<evidence type="ECO:0000256" key="2">
    <source>
        <dbReference type="ARBA" id="ARBA00022525"/>
    </source>
</evidence>
<dbReference type="InterPro" id="IPR050557">
    <property type="entry name" value="RTX_toxin/Mannuronan_C5-epim"/>
</dbReference>
<dbReference type="PANTHER" id="PTHR38340">
    <property type="entry name" value="S-LAYER PROTEIN"/>
    <property type="match status" value="1"/>
</dbReference>
<dbReference type="Pfam" id="PF00353">
    <property type="entry name" value="HemolysinCabind"/>
    <property type="match status" value="5"/>
</dbReference>
<proteinExistence type="predicted"/>
<name>A0A850QE06_9RHOB</name>
<organism evidence="4 5">
    <name type="scientific">Donghicola mangrovi</name>
    <dbReference type="NCBI Taxonomy" id="2729614"/>
    <lineage>
        <taxon>Bacteria</taxon>
        <taxon>Pseudomonadati</taxon>
        <taxon>Pseudomonadota</taxon>
        <taxon>Alphaproteobacteria</taxon>
        <taxon>Rhodobacterales</taxon>
        <taxon>Roseobacteraceae</taxon>
        <taxon>Donghicola</taxon>
    </lineage>
</organism>
<keyword evidence="2" id="KW-0964">Secreted</keyword>
<dbReference type="Proteomes" id="UP000592216">
    <property type="component" value="Unassembled WGS sequence"/>
</dbReference>
<dbReference type="PROSITE" id="PS00330">
    <property type="entry name" value="HEMOLYSIN_CALCIUM"/>
    <property type="match status" value="4"/>
</dbReference>
<dbReference type="EMBL" id="JABCJE010000006">
    <property type="protein sequence ID" value="NVO24379.1"/>
    <property type="molecule type" value="Genomic_DNA"/>
</dbReference>
<dbReference type="InterPro" id="IPR001343">
    <property type="entry name" value="Hemolysn_Ca-bd"/>
</dbReference>
<dbReference type="GO" id="GO:0005509">
    <property type="term" value="F:calcium ion binding"/>
    <property type="evidence" value="ECO:0007669"/>
    <property type="project" value="InterPro"/>
</dbReference>
<comment type="caution">
    <text evidence="4">The sequence shown here is derived from an EMBL/GenBank/DDBJ whole genome shotgun (WGS) entry which is preliminary data.</text>
</comment>
<dbReference type="SUPFAM" id="SSF51120">
    <property type="entry name" value="beta-Roll"/>
    <property type="match status" value="2"/>
</dbReference>
<feature type="compositionally biased region" description="Basic and acidic residues" evidence="3">
    <location>
        <begin position="200"/>
        <end position="225"/>
    </location>
</feature>
<sequence length="518" mass="55319">MRYFTDYRLITKTFDQSGNFIESGEAILTVGTKSTGWQNLDVTELVNTDHTYLPFGTFADMEAAIDPERYSDYFNYQVSISGKGNTYVIDDIEQDFRSIAMNLFSVGTNEPDYTWAKALEFTYSTGTDDGLVHTAFLVLDSSGDFDALLASADPIGQFPNLILSPEILGGNWGTWSFYNIDIPTVLLQYGTYTGTVGDDAHKGSSEADEMRGLEGNDTLDGRSGDDDIYGDAGDDTLAGSAGRDELYGGAGNDRLLGGDDYDSLYGADGDDYLHGGEGRNYFNGGKGNDTLISAGFADTMYGQAGNDVLSLKVSGLAKGGSGNDILSGEDGALNLFGNSGNDILQGGTGRDTLTGGTGRDTLSAGDGHDTLKGGSGNDKLYGGKGDDILLGGSGNDILIGEHRDRADYDEWNLYAGNDTLIGGKGADVFVYTGGQDVIVDLKANDTLVLAQDLFLYSPAKSVRTLLRYAVEVEDDLVFVFYARNSDGTPAQGDHTLVLLDTSIDDIRAMPNLELSWAE</sequence>
<comment type="subcellular location">
    <subcellularLocation>
        <location evidence="1">Secreted</location>
    </subcellularLocation>
</comment>
<dbReference type="RefSeq" id="WP_177158117.1">
    <property type="nucleotide sequence ID" value="NZ_JABCJE010000006.1"/>
</dbReference>